<accession>A0A843XH16</accession>
<comment type="caution">
    <text evidence="1">The sequence shown here is derived from an EMBL/GenBank/DDBJ whole genome shotgun (WGS) entry which is preliminary data.</text>
</comment>
<evidence type="ECO:0000313" key="1">
    <source>
        <dbReference type="EMBL" id="MQM18819.1"/>
    </source>
</evidence>
<dbReference type="Proteomes" id="UP000652761">
    <property type="component" value="Unassembled WGS sequence"/>
</dbReference>
<sequence length="66" mass="7448">MATGHRFQRNPSRVPQVNTQLFGRALVSTLLGLVSTHYPKTAQKVVMRNQWSPMGQGISDEHPPYE</sequence>
<evidence type="ECO:0000313" key="2">
    <source>
        <dbReference type="Proteomes" id="UP000652761"/>
    </source>
</evidence>
<gene>
    <name evidence="1" type="ORF">Taro_051815</name>
</gene>
<dbReference type="AlphaFoldDB" id="A0A843XH16"/>
<dbReference type="EMBL" id="NMUH01008460">
    <property type="protein sequence ID" value="MQM18819.1"/>
    <property type="molecule type" value="Genomic_DNA"/>
</dbReference>
<name>A0A843XH16_COLES</name>
<keyword evidence="2" id="KW-1185">Reference proteome</keyword>
<organism evidence="1 2">
    <name type="scientific">Colocasia esculenta</name>
    <name type="common">Wild taro</name>
    <name type="synonym">Arum esculentum</name>
    <dbReference type="NCBI Taxonomy" id="4460"/>
    <lineage>
        <taxon>Eukaryota</taxon>
        <taxon>Viridiplantae</taxon>
        <taxon>Streptophyta</taxon>
        <taxon>Embryophyta</taxon>
        <taxon>Tracheophyta</taxon>
        <taxon>Spermatophyta</taxon>
        <taxon>Magnoliopsida</taxon>
        <taxon>Liliopsida</taxon>
        <taxon>Araceae</taxon>
        <taxon>Aroideae</taxon>
        <taxon>Colocasieae</taxon>
        <taxon>Colocasia</taxon>
    </lineage>
</organism>
<reference evidence="1" key="1">
    <citation type="submission" date="2017-07" db="EMBL/GenBank/DDBJ databases">
        <title>Taro Niue Genome Assembly and Annotation.</title>
        <authorList>
            <person name="Atibalentja N."/>
            <person name="Keating K."/>
            <person name="Fields C.J."/>
        </authorList>
    </citation>
    <scope>NUCLEOTIDE SEQUENCE</scope>
    <source>
        <strain evidence="1">Niue_2</strain>
        <tissue evidence="1">Leaf</tissue>
    </source>
</reference>
<proteinExistence type="predicted"/>
<protein>
    <submittedName>
        <fullName evidence="1">Uncharacterized protein</fullName>
    </submittedName>
</protein>